<dbReference type="InterPro" id="IPR045851">
    <property type="entry name" value="AMP-bd_C_sf"/>
</dbReference>
<dbReference type="Gene3D" id="2.30.38.10">
    <property type="entry name" value="Luciferase, Domain 3"/>
    <property type="match status" value="1"/>
</dbReference>
<dbReference type="Gene3D" id="3.30.300.30">
    <property type="match status" value="1"/>
</dbReference>
<dbReference type="RefSeq" id="WP_083372707.1">
    <property type="nucleotide sequence ID" value="NZ_LT629776.1"/>
</dbReference>
<dbReference type="Pfam" id="PF13193">
    <property type="entry name" value="AMP-binding_C"/>
    <property type="match status" value="1"/>
</dbReference>
<dbReference type="InterPro" id="IPR020845">
    <property type="entry name" value="AMP-binding_CS"/>
</dbReference>
<dbReference type="AlphaFoldDB" id="A0A1H1VJ36"/>
<keyword evidence="3" id="KW-0436">Ligase</keyword>
<dbReference type="PANTHER" id="PTHR43767">
    <property type="entry name" value="LONG-CHAIN-FATTY-ACID--COA LIGASE"/>
    <property type="match status" value="1"/>
</dbReference>
<feature type="domain" description="AMP-binding enzyme C-terminal" evidence="2">
    <location>
        <begin position="284"/>
        <end position="363"/>
    </location>
</feature>
<keyword evidence="4" id="KW-1185">Reference proteome</keyword>
<feature type="domain" description="AMP-dependent synthetase/ligase" evidence="1">
    <location>
        <begin position="32"/>
        <end position="209"/>
    </location>
</feature>
<protein>
    <submittedName>
        <fullName evidence="3">O-succinylbenzoic acid--CoA ligase</fullName>
    </submittedName>
</protein>
<dbReference type="OrthoDB" id="9803968at2"/>
<dbReference type="Pfam" id="PF00501">
    <property type="entry name" value="AMP-binding"/>
    <property type="match status" value="1"/>
</dbReference>
<accession>A0A1H1VJ36</accession>
<name>A0A1H1VJ36_9CELL</name>
<dbReference type="EMBL" id="LT629776">
    <property type="protein sequence ID" value="SDS84878.1"/>
    <property type="molecule type" value="Genomic_DNA"/>
</dbReference>
<evidence type="ECO:0000259" key="2">
    <source>
        <dbReference type="Pfam" id="PF13193"/>
    </source>
</evidence>
<dbReference type="SUPFAM" id="SSF56801">
    <property type="entry name" value="Acetyl-CoA synthetase-like"/>
    <property type="match status" value="1"/>
</dbReference>
<reference evidence="3 4" key="1">
    <citation type="submission" date="2016-10" db="EMBL/GenBank/DDBJ databases">
        <authorList>
            <person name="de Groot N.N."/>
        </authorList>
    </citation>
    <scope>NUCLEOTIDE SEQUENCE [LARGE SCALE GENOMIC DNA]</scope>
    <source>
        <strain evidence="3 4">DSM 22126</strain>
    </source>
</reference>
<dbReference type="eggNOG" id="COG0318">
    <property type="taxonomic scope" value="Bacteria"/>
</dbReference>
<gene>
    <name evidence="3" type="ORF">SAMN04489860_2525</name>
</gene>
<sequence>MPVDPAANPADLRRAVARALDGGPTVVATGQTPDAPVPPGTAMVVPTSGSTGEPRAVALSAAALRASADATHARLGGAGDWLLALPATHVAGLQVVSRSVVGGGALVTTAFDRFTPDVVVRLEGKAHGKRRYLSLVPTQLHRVMDAGGPAVAALARLDAVLLGGAPAAPALLDRARAAGIPVVTTYGMTETCGGCVYDGVPLDGVRVRLGHGPAGPVVELGGPVLAAGYVGDPHATDAAFVESDGLRWFRTNDLGAWDGATLRVLGRADDVILTGGVNVAPVGVEEVVAGLDGVGEACVVGVPDAEWGQVVVAVVTSRSRAEPLDGATLLPELRARVTARLGGPAAPRRVVVVDALPLRDSGKVDRAACRALAERQRE</sequence>
<dbReference type="InterPro" id="IPR025110">
    <property type="entry name" value="AMP-bd_C"/>
</dbReference>
<dbReference type="PANTHER" id="PTHR43767:SF1">
    <property type="entry name" value="NONRIBOSOMAL PEPTIDE SYNTHASE PES1 (EUROFUNG)-RELATED"/>
    <property type="match status" value="1"/>
</dbReference>
<evidence type="ECO:0000259" key="1">
    <source>
        <dbReference type="Pfam" id="PF00501"/>
    </source>
</evidence>
<dbReference type="Proteomes" id="UP000185663">
    <property type="component" value="Chromosome I"/>
</dbReference>
<dbReference type="GO" id="GO:0016878">
    <property type="term" value="F:acid-thiol ligase activity"/>
    <property type="evidence" value="ECO:0007669"/>
    <property type="project" value="UniProtKB-ARBA"/>
</dbReference>
<dbReference type="Gene3D" id="3.40.50.12780">
    <property type="entry name" value="N-terminal domain of ligase-like"/>
    <property type="match status" value="1"/>
</dbReference>
<dbReference type="InterPro" id="IPR042099">
    <property type="entry name" value="ANL_N_sf"/>
</dbReference>
<evidence type="ECO:0000313" key="3">
    <source>
        <dbReference type="EMBL" id="SDS84878.1"/>
    </source>
</evidence>
<dbReference type="InterPro" id="IPR050237">
    <property type="entry name" value="ATP-dep_AMP-bd_enzyme"/>
</dbReference>
<dbReference type="PROSITE" id="PS00455">
    <property type="entry name" value="AMP_BINDING"/>
    <property type="match status" value="1"/>
</dbReference>
<organism evidence="3 4">
    <name type="scientific">Paraoerskovia marina</name>
    <dbReference type="NCBI Taxonomy" id="545619"/>
    <lineage>
        <taxon>Bacteria</taxon>
        <taxon>Bacillati</taxon>
        <taxon>Actinomycetota</taxon>
        <taxon>Actinomycetes</taxon>
        <taxon>Micrococcales</taxon>
        <taxon>Cellulomonadaceae</taxon>
        <taxon>Paraoerskovia</taxon>
    </lineage>
</organism>
<dbReference type="InterPro" id="IPR000873">
    <property type="entry name" value="AMP-dep_synth/lig_dom"/>
</dbReference>
<evidence type="ECO:0000313" key="4">
    <source>
        <dbReference type="Proteomes" id="UP000185663"/>
    </source>
</evidence>
<dbReference type="STRING" id="545619.SAMN04489860_2525"/>
<proteinExistence type="predicted"/>